<feature type="compositionally biased region" description="Basic and acidic residues" evidence="1">
    <location>
        <begin position="34"/>
        <end position="52"/>
    </location>
</feature>
<reference evidence="2" key="1">
    <citation type="submission" date="2022-07" db="EMBL/GenBank/DDBJ databases">
        <title>Phylogenomic reconstructions and comparative analyses of Kickxellomycotina fungi.</title>
        <authorList>
            <person name="Reynolds N.K."/>
            <person name="Stajich J.E."/>
            <person name="Barry K."/>
            <person name="Grigoriev I.V."/>
            <person name="Crous P."/>
            <person name="Smith M.E."/>
        </authorList>
    </citation>
    <scope>NUCLEOTIDE SEQUENCE</scope>
    <source>
        <strain evidence="2">NBRC 105414</strain>
    </source>
</reference>
<feature type="region of interest" description="Disordered" evidence="1">
    <location>
        <begin position="1"/>
        <end position="52"/>
    </location>
</feature>
<dbReference type="AlphaFoldDB" id="A0A9W8HLZ4"/>
<evidence type="ECO:0000256" key="1">
    <source>
        <dbReference type="SAM" id="MobiDB-lite"/>
    </source>
</evidence>
<evidence type="ECO:0000313" key="3">
    <source>
        <dbReference type="Proteomes" id="UP001140217"/>
    </source>
</evidence>
<comment type="caution">
    <text evidence="2">The sequence shown here is derived from an EMBL/GenBank/DDBJ whole genome shotgun (WGS) entry which is preliminary data.</text>
</comment>
<gene>
    <name evidence="2" type="ORF">H4R18_000960</name>
</gene>
<keyword evidence="3" id="KW-1185">Reference proteome</keyword>
<organism evidence="2 3">
    <name type="scientific">Coemansia javaensis</name>
    <dbReference type="NCBI Taxonomy" id="2761396"/>
    <lineage>
        <taxon>Eukaryota</taxon>
        <taxon>Fungi</taxon>
        <taxon>Fungi incertae sedis</taxon>
        <taxon>Zoopagomycota</taxon>
        <taxon>Kickxellomycotina</taxon>
        <taxon>Kickxellomycetes</taxon>
        <taxon>Kickxellales</taxon>
        <taxon>Kickxellaceae</taxon>
        <taxon>Coemansia</taxon>
    </lineage>
</organism>
<proteinExistence type="predicted"/>
<evidence type="ECO:0000313" key="2">
    <source>
        <dbReference type="EMBL" id="KAJ2784669.1"/>
    </source>
</evidence>
<dbReference type="EMBL" id="JANBUL010000022">
    <property type="protein sequence ID" value="KAJ2784669.1"/>
    <property type="molecule type" value="Genomic_DNA"/>
</dbReference>
<name>A0A9W8HLZ4_9FUNG</name>
<accession>A0A9W8HLZ4</accession>
<feature type="compositionally biased region" description="Polar residues" evidence="1">
    <location>
        <begin position="81"/>
        <end position="92"/>
    </location>
</feature>
<dbReference type="OrthoDB" id="5973225at2759"/>
<feature type="region of interest" description="Disordered" evidence="1">
    <location>
        <begin position="81"/>
        <end position="118"/>
    </location>
</feature>
<dbReference type="Proteomes" id="UP001140217">
    <property type="component" value="Unassembled WGS sequence"/>
</dbReference>
<sequence length="118" mass="13130">MSGLASAETLTTHPPAMFAGGRRRSQPETGILRSKKEERSDDKEEGESKDVIRLKQADNEFFKEQLQKQQAHKLMNSRVTNSALNNKPNPVQNGRIRQPATFPKGTPAAFKAAARDLQ</sequence>
<protein>
    <submittedName>
        <fullName evidence="2">Uncharacterized protein</fullName>
    </submittedName>
</protein>